<gene>
    <name evidence="1" type="ORF">TcarDRAFT_2739</name>
</gene>
<protein>
    <submittedName>
        <fullName evidence="1">Uncharacterized protein</fullName>
    </submittedName>
</protein>
<keyword evidence="2" id="KW-1185">Reference proteome</keyword>
<comment type="caution">
    <text evidence="1">The sequence shown here is derived from an EMBL/GenBank/DDBJ whole genome shotgun (WGS) entry which is preliminary data.</text>
</comment>
<dbReference type="AlphaFoldDB" id="A1HME0"/>
<reference evidence="1 2" key="2">
    <citation type="submission" date="2007-01" db="EMBL/GenBank/DDBJ databases">
        <title>Sequencing of the draft genome and assembly of Thermosinus carboxydivorans Nor1.</title>
        <authorList>
            <consortium name="US DOE Joint Genome Institute (JGI-PGF)"/>
            <person name="Copeland A."/>
            <person name="Lucas S."/>
            <person name="Lapidus A."/>
            <person name="Barry K."/>
            <person name="Glavina del Rio T."/>
            <person name="Dalin E."/>
            <person name="Tice H."/>
            <person name="Bruce D."/>
            <person name="Pitluck S."/>
            <person name="Richardson P."/>
        </authorList>
    </citation>
    <scope>NUCLEOTIDE SEQUENCE [LARGE SCALE GENOMIC DNA]</scope>
    <source>
        <strain evidence="1 2">Nor1</strain>
    </source>
</reference>
<proteinExistence type="predicted"/>
<name>A1HME0_9FIRM</name>
<evidence type="ECO:0000313" key="1">
    <source>
        <dbReference type="EMBL" id="EAX49050.1"/>
    </source>
</evidence>
<reference evidence="1 2" key="1">
    <citation type="submission" date="2007-01" db="EMBL/GenBank/DDBJ databases">
        <title>Annotation of the draft genome assembly of Thermosinus carboxydivorans Nor1.</title>
        <authorList>
            <consortium name="US DOE Joint Genome Institute (JGI-ORNL)"/>
            <person name="Larimer F."/>
            <person name="Land M."/>
            <person name="Hauser L."/>
        </authorList>
    </citation>
    <scope>NUCLEOTIDE SEQUENCE [LARGE SCALE GENOMIC DNA]</scope>
    <source>
        <strain evidence="1 2">Nor1</strain>
    </source>
</reference>
<dbReference type="EMBL" id="AAWL01000001">
    <property type="protein sequence ID" value="EAX49050.1"/>
    <property type="molecule type" value="Genomic_DNA"/>
</dbReference>
<sequence>MGVLNRMSKNVVIQEYQNEVEIPVYISVSRVGKNLIKRMLKGKDVIKNRLSPSTQYGPNTFIAFSKNGEEYIFTNKKDFCEVSTFGNECY</sequence>
<evidence type="ECO:0000313" key="2">
    <source>
        <dbReference type="Proteomes" id="UP000005139"/>
    </source>
</evidence>
<accession>A1HME0</accession>
<organism evidence="1 2">
    <name type="scientific">Thermosinus carboxydivorans Nor1</name>
    <dbReference type="NCBI Taxonomy" id="401526"/>
    <lineage>
        <taxon>Bacteria</taxon>
        <taxon>Bacillati</taxon>
        <taxon>Bacillota</taxon>
        <taxon>Negativicutes</taxon>
        <taxon>Selenomonadales</taxon>
        <taxon>Sporomusaceae</taxon>
        <taxon>Thermosinus</taxon>
    </lineage>
</organism>
<dbReference type="Proteomes" id="UP000005139">
    <property type="component" value="Unassembled WGS sequence"/>
</dbReference>